<accession>A0ABR9PEZ8</accession>
<evidence type="ECO:0008006" key="3">
    <source>
        <dbReference type="Google" id="ProtNLM"/>
    </source>
</evidence>
<keyword evidence="2" id="KW-1185">Reference proteome</keyword>
<dbReference type="EMBL" id="JADBGI010000045">
    <property type="protein sequence ID" value="MBE3002403.1"/>
    <property type="molecule type" value="Genomic_DNA"/>
</dbReference>
<proteinExistence type="predicted"/>
<dbReference type="Gene3D" id="3.30.1330.30">
    <property type="match status" value="1"/>
</dbReference>
<dbReference type="Proteomes" id="UP000806528">
    <property type="component" value="Unassembled WGS sequence"/>
</dbReference>
<dbReference type="SUPFAM" id="SSF55315">
    <property type="entry name" value="L30e-like"/>
    <property type="match status" value="1"/>
</dbReference>
<evidence type="ECO:0000313" key="1">
    <source>
        <dbReference type="EMBL" id="MBE3002403.1"/>
    </source>
</evidence>
<dbReference type="InterPro" id="IPR040701">
    <property type="entry name" value="Bact_RF_family2"/>
</dbReference>
<dbReference type="InterPro" id="IPR029064">
    <property type="entry name" value="Ribosomal_eL30-like_sf"/>
</dbReference>
<organism evidence="1 2">
    <name type="scientific">Nocardiopsis coralli</name>
    <dbReference type="NCBI Taxonomy" id="2772213"/>
    <lineage>
        <taxon>Bacteria</taxon>
        <taxon>Bacillati</taxon>
        <taxon>Actinomycetota</taxon>
        <taxon>Actinomycetes</taxon>
        <taxon>Streptosporangiales</taxon>
        <taxon>Nocardiopsidaceae</taxon>
        <taxon>Nocardiopsis</taxon>
    </lineage>
</organism>
<evidence type="ECO:0000313" key="2">
    <source>
        <dbReference type="Proteomes" id="UP000806528"/>
    </source>
</evidence>
<sequence length="367" mass="39015">MDLTFLQPLYETTTPVASLYINTSRDAEDADHAIRVRWDQARNELQEQGVDEPTLEAMDEVVGATEGVPGPHGQVVYAAGGKVVLHSTVSEPPQDHVATAGTLPDPLPALAAEGRHVPHVLAVVDSIGADLTAEYADGRTVTRRVEGDDHPVHKPRGGAYHHNQMQRAADEQVGHNLDQVVETLSTLVDRSNAEVVAVAGEVAVRGDLVEKLPERARDLAVELEAGSRAAGSEESPLEEELDQYLERQADEDVRSAVESFESGTSDGTAAEGLDSVVHALQRGQVGTLLWSDELPGADRKLWIGPSGEQISLNAQELRDMGVSDPIEVGAGPALVRAVATTGAELVLVPGKKFDPDEGIAAALRFAS</sequence>
<name>A0ABR9PEZ8_9ACTN</name>
<gene>
    <name evidence="1" type="ORF">IDM40_27450</name>
</gene>
<dbReference type="RefSeq" id="WP_193124989.1">
    <property type="nucleotide sequence ID" value="NZ_JADBGI010000045.1"/>
</dbReference>
<dbReference type="Pfam" id="PF18844">
    <property type="entry name" value="baeRF_family2"/>
    <property type="match status" value="1"/>
</dbReference>
<reference evidence="1 2" key="1">
    <citation type="submission" date="2020-09" db="EMBL/GenBank/DDBJ databases">
        <title>Diversity and distribution of actinomycetes associated with coral in the coast of Hainan.</title>
        <authorList>
            <person name="Li F."/>
        </authorList>
    </citation>
    <scope>NUCLEOTIDE SEQUENCE [LARGE SCALE GENOMIC DNA]</scope>
    <source>
        <strain evidence="1 2">HNM0947</strain>
    </source>
</reference>
<protein>
    <recommendedName>
        <fullName evidence="3">Peptide chain release factor 2</fullName>
    </recommendedName>
</protein>
<comment type="caution">
    <text evidence="1">The sequence shown here is derived from an EMBL/GenBank/DDBJ whole genome shotgun (WGS) entry which is preliminary data.</text>
</comment>